<dbReference type="EMBL" id="JAHLFJ010000119">
    <property type="protein sequence ID" value="MBU3857389.1"/>
    <property type="molecule type" value="Genomic_DNA"/>
</dbReference>
<dbReference type="AlphaFoldDB" id="A0A948TPX8"/>
<dbReference type="SUPFAM" id="SSF53474">
    <property type="entry name" value="alpha/beta-Hydrolases"/>
    <property type="match status" value="1"/>
</dbReference>
<dbReference type="PANTHER" id="PTHR42776:SF27">
    <property type="entry name" value="DIPEPTIDYL PEPTIDASE FAMILY MEMBER 6"/>
    <property type="match status" value="1"/>
</dbReference>
<gene>
    <name evidence="3" type="ORF">H9928_12815</name>
</gene>
<reference evidence="3" key="1">
    <citation type="journal article" date="2021" name="PeerJ">
        <title>Extensive microbial diversity within the chicken gut microbiome revealed by metagenomics and culture.</title>
        <authorList>
            <person name="Gilroy R."/>
            <person name="Ravi A."/>
            <person name="Getino M."/>
            <person name="Pursley I."/>
            <person name="Horton D.L."/>
            <person name="Alikhan N.F."/>
            <person name="Baker D."/>
            <person name="Gharbi K."/>
            <person name="Hall N."/>
            <person name="Watson M."/>
            <person name="Adriaenssens E.M."/>
            <person name="Foster-Nyarko E."/>
            <person name="Jarju S."/>
            <person name="Secka A."/>
            <person name="Antonio M."/>
            <person name="Oren A."/>
            <person name="Chaudhuri R.R."/>
            <person name="La Ragione R."/>
            <person name="Hildebrand F."/>
            <person name="Pallen M.J."/>
        </authorList>
    </citation>
    <scope>NUCLEOTIDE SEQUENCE</scope>
    <source>
        <strain evidence="3">8470</strain>
    </source>
</reference>
<keyword evidence="1" id="KW-0378">Hydrolase</keyword>
<dbReference type="InterPro" id="IPR011042">
    <property type="entry name" value="6-blade_b-propeller_TolB-like"/>
</dbReference>
<accession>A0A948TPX8</accession>
<name>A0A948TPX8_9BACT</name>
<dbReference type="SUPFAM" id="SSF82171">
    <property type="entry name" value="DPP6 N-terminal domain-like"/>
    <property type="match status" value="1"/>
</dbReference>
<dbReference type="PANTHER" id="PTHR42776">
    <property type="entry name" value="SERINE PEPTIDASE S9 FAMILY MEMBER"/>
    <property type="match status" value="1"/>
</dbReference>
<organism evidence="3 4">
    <name type="scientific">Candidatus Phocaeicola excrementipullorum</name>
    <dbReference type="NCBI Taxonomy" id="2838731"/>
    <lineage>
        <taxon>Bacteria</taxon>
        <taxon>Pseudomonadati</taxon>
        <taxon>Bacteroidota</taxon>
        <taxon>Bacteroidia</taxon>
        <taxon>Bacteroidales</taxon>
        <taxon>Bacteroidaceae</taxon>
        <taxon>Phocaeicola</taxon>
    </lineage>
</organism>
<evidence type="ECO:0000259" key="2">
    <source>
        <dbReference type="Pfam" id="PF00326"/>
    </source>
</evidence>
<comment type="caution">
    <text evidence="3">The sequence shown here is derived from an EMBL/GenBank/DDBJ whole genome shotgun (WGS) entry which is preliminary data.</text>
</comment>
<dbReference type="GO" id="GO:0006508">
    <property type="term" value="P:proteolysis"/>
    <property type="evidence" value="ECO:0007669"/>
    <property type="project" value="InterPro"/>
</dbReference>
<evidence type="ECO:0000313" key="4">
    <source>
        <dbReference type="Proteomes" id="UP000784286"/>
    </source>
</evidence>
<dbReference type="Proteomes" id="UP000784286">
    <property type="component" value="Unassembled WGS sequence"/>
</dbReference>
<reference evidence="3" key="2">
    <citation type="submission" date="2021-04" db="EMBL/GenBank/DDBJ databases">
        <authorList>
            <person name="Gilroy R."/>
        </authorList>
    </citation>
    <scope>NUCLEOTIDE SEQUENCE</scope>
    <source>
        <strain evidence="3">8470</strain>
    </source>
</reference>
<evidence type="ECO:0000256" key="1">
    <source>
        <dbReference type="ARBA" id="ARBA00022801"/>
    </source>
</evidence>
<sequence>MKKEFLFACALGLSLTVQAKGHLDITSYRYAGPYLVSRPLLVDSTDVNAKAWSAASLLKTPLSLDAVGQAPVSDADKLPSAPAEGYALHLMQFDLENTAYGKAKFNVSEVKDWQLYVDGKLTDKQEMALEPGTHEVVLKYLSAPGESVKPKVSVDSDGEFSLHQGQSRLYTLADAMHGTKCAGVQVSPDGKYLIVTYFTSLKEGRSETVYCVKETLTGKEVARRSDAIRWMPLSGDYYFVRQGVSGRQLVSVSPATGFERVIAEGLPEGNFSISPAEDYLLYTLVQEGPKERKEIYEVIDPDDRQPGWRNRTYVAKYDLKSGLMQPLTFGYRNAWVSDISADGREALLMVSTHRMGKRPTTLFSVYRMDMQTLEVDTLVEEDGFISHALFAPDARQVLIQGSPEALGGVGMNVEKGQTPSMIDSQLFLMNVADRKVTPLTRTFNPSVRSVQWNLSDGQIYFTAENRDCYSLYRLDPSSGKIALLDVPEEMVLAFSLADKAPVMAFYGESAANSHRIYTMNLKKQKAELREDLSEKLLKGIRLGRCEDWNFVSSRGDTIYGRYYLPPYFDESKKYPMIVYYYGGCSPTSRNFDTLYPFHAYAAQGYVVYVVQPSGATGFGQRFSARHVNTFGDYVADDIIEGTKKFVNAHPYVNGKKIGCLGASYGGFMTQYLQTKTDIFAAAISHAGISDHTSYWGEGYWGYSYSEVSGANSYPWANPELFVDHSPLYNADKIHTPLLFLHGSVDTNVPVGESIQMYTALKLLGRETALVVVDGQNHHIRDYSRRILWQNTIFAWFAKWLQDDASWWNAMYPPKTL</sequence>
<dbReference type="Gene3D" id="2.120.10.30">
    <property type="entry name" value="TolB, C-terminal domain"/>
    <property type="match status" value="1"/>
</dbReference>
<evidence type="ECO:0000313" key="3">
    <source>
        <dbReference type="EMBL" id="MBU3857389.1"/>
    </source>
</evidence>
<dbReference type="GO" id="GO:0004252">
    <property type="term" value="F:serine-type endopeptidase activity"/>
    <property type="evidence" value="ECO:0007669"/>
    <property type="project" value="TreeGrafter"/>
</dbReference>
<dbReference type="Gene3D" id="3.40.50.1820">
    <property type="entry name" value="alpha/beta hydrolase"/>
    <property type="match status" value="1"/>
</dbReference>
<feature type="domain" description="Peptidase S9 prolyl oligopeptidase catalytic" evidence="2">
    <location>
        <begin position="599"/>
        <end position="802"/>
    </location>
</feature>
<protein>
    <submittedName>
        <fullName evidence="3">Prolyl oligopeptidase family serine peptidase</fullName>
    </submittedName>
</protein>
<dbReference type="InterPro" id="IPR001375">
    <property type="entry name" value="Peptidase_S9_cat"/>
</dbReference>
<dbReference type="InterPro" id="IPR029058">
    <property type="entry name" value="AB_hydrolase_fold"/>
</dbReference>
<dbReference type="Pfam" id="PF00326">
    <property type="entry name" value="Peptidase_S9"/>
    <property type="match status" value="1"/>
</dbReference>
<proteinExistence type="predicted"/>